<name>A0A5N8VAT0_9ACTN</name>
<reference evidence="2 3" key="1">
    <citation type="submission" date="2019-07" db="EMBL/GenBank/DDBJ databases">
        <title>New species of Amycolatopsis and Streptomyces.</title>
        <authorList>
            <person name="Duangmal K."/>
            <person name="Teo W.F.A."/>
            <person name="Lipun K."/>
        </authorList>
    </citation>
    <scope>NUCLEOTIDE SEQUENCE [LARGE SCALE GENOMIC DNA]</scope>
    <source>
        <strain evidence="2 3">NBRC 109810</strain>
    </source>
</reference>
<feature type="region of interest" description="Disordered" evidence="1">
    <location>
        <begin position="80"/>
        <end position="119"/>
    </location>
</feature>
<dbReference type="Proteomes" id="UP000325849">
    <property type="component" value="Unassembled WGS sequence"/>
</dbReference>
<accession>A0A5N8VAT0</accession>
<proteinExistence type="predicted"/>
<dbReference type="EMBL" id="VJZD01000019">
    <property type="protein sequence ID" value="MPY31138.1"/>
    <property type="molecule type" value="Genomic_DNA"/>
</dbReference>
<organism evidence="2 3">
    <name type="scientific">Streptomyces adustus</name>
    <dbReference type="NCBI Taxonomy" id="1609272"/>
    <lineage>
        <taxon>Bacteria</taxon>
        <taxon>Bacillati</taxon>
        <taxon>Actinomycetota</taxon>
        <taxon>Actinomycetes</taxon>
        <taxon>Kitasatosporales</taxon>
        <taxon>Streptomycetaceae</taxon>
        <taxon>Streptomyces</taxon>
    </lineage>
</organism>
<protein>
    <submittedName>
        <fullName evidence="2">Transposase</fullName>
    </submittedName>
</protein>
<dbReference type="OrthoDB" id="4546548at2"/>
<keyword evidence="3" id="KW-1185">Reference proteome</keyword>
<comment type="caution">
    <text evidence="2">The sequence shown here is derived from an EMBL/GenBank/DDBJ whole genome shotgun (WGS) entry which is preliminary data.</text>
</comment>
<evidence type="ECO:0000313" key="2">
    <source>
        <dbReference type="EMBL" id="MPY31138.1"/>
    </source>
</evidence>
<dbReference type="AlphaFoldDB" id="A0A5N8VAT0"/>
<sequence length="119" mass="12774">MVPSPTRSTEQAACKGVAWRDVPALVAGCSGVTAWRRLREWTEAGVWPQLHAGLLAELRKAGLLEMGDCAIDGSHVRALNGGPRRAVAGRPWPPRLQTPPDRRPARNPAGGVRDGREPA</sequence>
<evidence type="ECO:0000313" key="3">
    <source>
        <dbReference type="Proteomes" id="UP000325849"/>
    </source>
</evidence>
<gene>
    <name evidence="2" type="ORF">FNH09_07340</name>
</gene>
<evidence type="ECO:0000256" key="1">
    <source>
        <dbReference type="SAM" id="MobiDB-lite"/>
    </source>
</evidence>